<dbReference type="EMBL" id="CAXDID020000006">
    <property type="protein sequence ID" value="CAL5975440.1"/>
    <property type="molecule type" value="Genomic_DNA"/>
</dbReference>
<feature type="domain" description="DNA repair metallo-beta-lactamase" evidence="7">
    <location>
        <begin position="260"/>
        <end position="326"/>
    </location>
</feature>
<evidence type="ECO:0000256" key="5">
    <source>
        <dbReference type="ARBA" id="ARBA00023242"/>
    </source>
</evidence>
<evidence type="ECO:0000256" key="4">
    <source>
        <dbReference type="ARBA" id="ARBA00023204"/>
    </source>
</evidence>
<keyword evidence="6" id="KW-0175">Coiled coil</keyword>
<evidence type="ECO:0000256" key="3">
    <source>
        <dbReference type="ARBA" id="ARBA00022763"/>
    </source>
</evidence>
<keyword evidence="10" id="KW-1185">Reference proteome</keyword>
<dbReference type="Gene3D" id="3.60.15.10">
    <property type="entry name" value="Ribonuclease Z/Hydroxyacylglutathione hydrolase-like"/>
    <property type="match status" value="1"/>
</dbReference>
<comment type="similarity">
    <text evidence="2">Belongs to the DNA repair metallo-beta-lactamase (DRMBL) family.</text>
</comment>
<evidence type="ECO:0000256" key="1">
    <source>
        <dbReference type="ARBA" id="ARBA00004123"/>
    </source>
</evidence>
<accession>A0AA86NXK4</accession>
<feature type="coiled-coil region" evidence="6">
    <location>
        <begin position="354"/>
        <end position="381"/>
    </location>
</feature>
<dbReference type="Pfam" id="PF07522">
    <property type="entry name" value="DRMBL"/>
    <property type="match status" value="1"/>
</dbReference>
<dbReference type="InterPro" id="IPR036866">
    <property type="entry name" value="RibonucZ/Hydroxyglut_hydro"/>
</dbReference>
<dbReference type="GO" id="GO:0005634">
    <property type="term" value="C:nucleus"/>
    <property type="evidence" value="ECO:0007669"/>
    <property type="project" value="UniProtKB-SubCell"/>
</dbReference>
<evidence type="ECO:0000313" key="10">
    <source>
        <dbReference type="Proteomes" id="UP001642409"/>
    </source>
</evidence>
<evidence type="ECO:0000259" key="7">
    <source>
        <dbReference type="Pfam" id="PF07522"/>
    </source>
</evidence>
<dbReference type="EMBL" id="CATOUU010000386">
    <property type="protein sequence ID" value="CAI9927878.1"/>
    <property type="molecule type" value="Genomic_DNA"/>
</dbReference>
<sequence length="396" mass="45708">MPKTLHTATLYQSNLSLSSFFSPTPQTPKILINNQTIIIDEFSTRCENAFYFLTHFHTDHYQGVLKSMTVYASPLTCELLKTKSKCSTTAIPLKQPVEFARKILVTAIPANHCPGSVMFLFEDLVKKELILATGDFKFDKESAECANWEHIRAQKLYVDTTYLQAKSILISQNESIKQVVDKLKTVFKPNRTKIICQTYAVGKERIFQRIAEEFNIKFYPTSAHRLNTLKIIYKEQFDKYFVATDTDLGVLDVMYGTGKENVFKNMYNSFEKVVVIHATGWQSKFSFEQRGKLLLINTPYSEHCDYQELLNFCKMINPDEIYSIISEQDTKVIQQLTKQTGPKIDTWISKKNNINLQEINLAEQEEILKEAAKRKQRNEKLQKLDVVDISDVVDLE</sequence>
<proteinExistence type="inferred from homology"/>
<dbReference type="AlphaFoldDB" id="A0AA86NXK4"/>
<dbReference type="GO" id="GO:0036297">
    <property type="term" value="P:interstrand cross-link repair"/>
    <property type="evidence" value="ECO:0007669"/>
    <property type="project" value="TreeGrafter"/>
</dbReference>
<reference evidence="9 10" key="2">
    <citation type="submission" date="2024-07" db="EMBL/GenBank/DDBJ databases">
        <authorList>
            <person name="Akdeniz Z."/>
        </authorList>
    </citation>
    <scope>NUCLEOTIDE SEQUENCE [LARGE SCALE GENOMIC DNA]</scope>
</reference>
<keyword evidence="5" id="KW-0539">Nucleus</keyword>
<dbReference type="Proteomes" id="UP001642409">
    <property type="component" value="Unassembled WGS sequence"/>
</dbReference>
<evidence type="ECO:0000256" key="2">
    <source>
        <dbReference type="ARBA" id="ARBA00010304"/>
    </source>
</evidence>
<name>A0AA86NXK4_9EUKA</name>
<dbReference type="SUPFAM" id="SSF56281">
    <property type="entry name" value="Metallo-hydrolase/oxidoreductase"/>
    <property type="match status" value="1"/>
</dbReference>
<evidence type="ECO:0000256" key="6">
    <source>
        <dbReference type="SAM" id="Coils"/>
    </source>
</evidence>
<keyword evidence="3" id="KW-0227">DNA damage</keyword>
<protein>
    <submittedName>
        <fullName evidence="8">DNA cross-link repair protein</fullName>
    </submittedName>
    <submittedName>
        <fullName evidence="9">DNA_cross-link repair protein</fullName>
    </submittedName>
</protein>
<dbReference type="GO" id="GO:0006303">
    <property type="term" value="P:double-strand break repair via nonhomologous end joining"/>
    <property type="evidence" value="ECO:0007669"/>
    <property type="project" value="TreeGrafter"/>
</dbReference>
<dbReference type="GO" id="GO:0003684">
    <property type="term" value="F:damaged DNA binding"/>
    <property type="evidence" value="ECO:0007669"/>
    <property type="project" value="TreeGrafter"/>
</dbReference>
<reference evidence="8" key="1">
    <citation type="submission" date="2023-06" db="EMBL/GenBank/DDBJ databases">
        <authorList>
            <person name="Kurt Z."/>
        </authorList>
    </citation>
    <scope>NUCLEOTIDE SEQUENCE</scope>
</reference>
<dbReference type="PANTHER" id="PTHR23240:SF6">
    <property type="entry name" value="DNA CROSS-LINK REPAIR 1A PROTEIN"/>
    <property type="match status" value="1"/>
</dbReference>
<comment type="caution">
    <text evidence="8">The sequence shown here is derived from an EMBL/GenBank/DDBJ whole genome shotgun (WGS) entry which is preliminary data.</text>
</comment>
<evidence type="ECO:0000313" key="9">
    <source>
        <dbReference type="EMBL" id="CAL5975440.1"/>
    </source>
</evidence>
<organism evidence="8">
    <name type="scientific">Hexamita inflata</name>
    <dbReference type="NCBI Taxonomy" id="28002"/>
    <lineage>
        <taxon>Eukaryota</taxon>
        <taxon>Metamonada</taxon>
        <taxon>Diplomonadida</taxon>
        <taxon>Hexamitidae</taxon>
        <taxon>Hexamitinae</taxon>
        <taxon>Hexamita</taxon>
    </lineage>
</organism>
<keyword evidence="4" id="KW-0234">DNA repair</keyword>
<dbReference type="InterPro" id="IPR011084">
    <property type="entry name" value="DRMBL"/>
</dbReference>
<dbReference type="Gene3D" id="3.40.50.12650">
    <property type="match status" value="1"/>
</dbReference>
<comment type="subcellular location">
    <subcellularLocation>
        <location evidence="1">Nucleus</location>
    </subcellularLocation>
</comment>
<gene>
    <name evidence="8" type="ORF">HINF_LOCUS15523</name>
    <name evidence="9" type="ORF">HINF_LOCUS3333</name>
</gene>
<dbReference type="GO" id="GO:0035312">
    <property type="term" value="F:5'-3' DNA exonuclease activity"/>
    <property type="evidence" value="ECO:0007669"/>
    <property type="project" value="TreeGrafter"/>
</dbReference>
<evidence type="ECO:0000313" key="8">
    <source>
        <dbReference type="EMBL" id="CAI9927878.1"/>
    </source>
</evidence>
<dbReference type="PANTHER" id="PTHR23240">
    <property type="entry name" value="DNA CROSS-LINK REPAIR PROTEIN PSO2/SNM1-RELATED"/>
    <property type="match status" value="1"/>
</dbReference>